<dbReference type="Proteomes" id="UP000245771">
    <property type="component" value="Unassembled WGS sequence"/>
</dbReference>
<dbReference type="STRING" id="1280837.A0A316VKL7"/>
<dbReference type="Pfam" id="PF21072">
    <property type="entry name" value="EFR3"/>
    <property type="match status" value="2"/>
</dbReference>
<dbReference type="EMBL" id="KZ819602">
    <property type="protein sequence ID" value="PWN38096.1"/>
    <property type="molecule type" value="Genomic_DNA"/>
</dbReference>
<evidence type="ECO:0000256" key="1">
    <source>
        <dbReference type="ARBA" id="ARBA00010216"/>
    </source>
</evidence>
<dbReference type="InParanoid" id="A0A316VKL7"/>
<feature type="region of interest" description="Disordered" evidence="2">
    <location>
        <begin position="703"/>
        <end position="722"/>
    </location>
</feature>
<protein>
    <recommendedName>
        <fullName evidence="5">Protein EFR3</fullName>
    </recommendedName>
</protein>
<feature type="region of interest" description="Disordered" evidence="2">
    <location>
        <begin position="850"/>
        <end position="876"/>
    </location>
</feature>
<dbReference type="InterPro" id="IPR039786">
    <property type="entry name" value="EFR3"/>
</dbReference>
<feature type="region of interest" description="Disordered" evidence="2">
    <location>
        <begin position="594"/>
        <end position="614"/>
    </location>
</feature>
<name>A0A316VKL7_9BASI</name>
<comment type="similarity">
    <text evidence="1">Belongs to the EFR3 family.</text>
</comment>
<gene>
    <name evidence="3" type="ORF">FA14DRAFT_159829</name>
</gene>
<dbReference type="OrthoDB" id="274691at2759"/>
<dbReference type="RefSeq" id="XP_025358398.1">
    <property type="nucleotide sequence ID" value="XM_025498407.1"/>
</dbReference>
<evidence type="ECO:0008006" key="5">
    <source>
        <dbReference type="Google" id="ProtNLM"/>
    </source>
</evidence>
<proteinExistence type="inferred from homology"/>
<dbReference type="PANTHER" id="PTHR47766:SF1">
    <property type="entry name" value="PROTEIN EFR3"/>
    <property type="match status" value="1"/>
</dbReference>
<organism evidence="3 4">
    <name type="scientific">Meira miltonrushii</name>
    <dbReference type="NCBI Taxonomy" id="1280837"/>
    <lineage>
        <taxon>Eukaryota</taxon>
        <taxon>Fungi</taxon>
        <taxon>Dikarya</taxon>
        <taxon>Basidiomycota</taxon>
        <taxon>Ustilaginomycotina</taxon>
        <taxon>Exobasidiomycetes</taxon>
        <taxon>Exobasidiales</taxon>
        <taxon>Brachybasidiaceae</taxon>
        <taxon>Meira</taxon>
    </lineage>
</organism>
<evidence type="ECO:0000256" key="2">
    <source>
        <dbReference type="SAM" id="MobiDB-lite"/>
    </source>
</evidence>
<sequence length="920" mass="97797">MLCIPKSNHRAMVDECYPPPKSLASIGPEYKANSNELSKLTYYANRKPEKLTKVGKYLETKANAESKGVSGSGQAADKAKGSLMVTLAITKDLITECHRDINYFASSAANILNAALQGAAKGNAGKRDLDITARSAATFFALSNYLNSASNSLDAESTRQYISLISQFAKIASEQGGDKENQNRVRLIGLGALSGAIGSDAFYTPSYTQQLQQILPSLLANIDSNTYASQDIQAEAGKIAESGAASKNEFAAQRKPVNARSVPNFGLTTGEEAPSDEFVTSTAMGNIHAIIHNGDASHVQAFVAALVDYFNGKLGASRQWANTDWCCWVTQAISSWTALQYRFIIPTNFVEYLVGDTDGPTEEKHHTLVAIITALLGGKLSMIGLSTSDTANNLLGFAVRKVHQDRKDSLLPPLVGAVGSLGTHIYYADQLNDLAEEITARIATIELPQTEGTQGGPSVTYTDREEAKESIRMLLGCFVKLINTAKSSSGQVQSNGVSSGTRSQISPSVLHQTASLLASPDQWVRQSFEEALLAFLVSEVQKTTLNEDDPLSDRLGSKLSIEATGFTHSFSAALYVLTTSQGLLAPSSHKESPLEALPAIDRSNKERRSSSENAKKAVLPTDIAALVQILDNMVERLPVATILGVVPALLAINKDSSSLPDPRQDAANTLVKSALNKIGSMCGISGLQNSIFLDKLPNFPPQKGSKMQSFEDAGFGGSGSGGGSSIRSDSVISSLSNCVKLQQATDLDAKALQNWFGRDWSVQIAVDDSYVGASPFKSAEDDVAPGQSSSRFASPAVDREAAAPAIITNSESGVRVDDLRQALGNRSYGKADYGGKAESISNGSVIQAETNGHLLPNGSNLDKRTSRRASRKISQPIKSQAVNGVTNSTVGGLLDSMRVGLPEEEAQTNGQKPMAAPYVP</sequence>
<evidence type="ECO:0000313" key="3">
    <source>
        <dbReference type="EMBL" id="PWN38096.1"/>
    </source>
</evidence>
<evidence type="ECO:0000313" key="4">
    <source>
        <dbReference type="Proteomes" id="UP000245771"/>
    </source>
</evidence>
<feature type="region of interest" description="Disordered" evidence="2">
    <location>
        <begin position="898"/>
        <end position="920"/>
    </location>
</feature>
<accession>A0A316VKL7</accession>
<dbReference type="AlphaFoldDB" id="A0A316VKL7"/>
<dbReference type="GeneID" id="37020188"/>
<dbReference type="GO" id="GO:0072659">
    <property type="term" value="P:protein localization to plasma membrane"/>
    <property type="evidence" value="ECO:0007669"/>
    <property type="project" value="InterPro"/>
</dbReference>
<dbReference type="InterPro" id="IPR049150">
    <property type="entry name" value="EFR3_HEAT-like_rpt"/>
</dbReference>
<dbReference type="PANTHER" id="PTHR47766">
    <property type="entry name" value="PROTEIN EFR3"/>
    <property type="match status" value="1"/>
</dbReference>
<keyword evidence="4" id="KW-1185">Reference proteome</keyword>
<feature type="compositionally biased region" description="Basic and acidic residues" evidence="2">
    <location>
        <begin position="602"/>
        <end position="614"/>
    </location>
</feature>
<reference evidence="3 4" key="1">
    <citation type="journal article" date="2018" name="Mol. Biol. Evol.">
        <title>Broad Genomic Sampling Reveals a Smut Pathogenic Ancestry of the Fungal Clade Ustilaginomycotina.</title>
        <authorList>
            <person name="Kijpornyongpan T."/>
            <person name="Mondo S.J."/>
            <person name="Barry K."/>
            <person name="Sandor L."/>
            <person name="Lee J."/>
            <person name="Lipzen A."/>
            <person name="Pangilinan J."/>
            <person name="LaButti K."/>
            <person name="Hainaut M."/>
            <person name="Henrissat B."/>
            <person name="Grigoriev I.V."/>
            <person name="Spatafora J.W."/>
            <person name="Aime M.C."/>
        </authorList>
    </citation>
    <scope>NUCLEOTIDE SEQUENCE [LARGE SCALE GENOMIC DNA]</scope>
    <source>
        <strain evidence="3 4">MCA 3882</strain>
    </source>
</reference>